<sequence>MKLTKKLMLMCVLLSLTGCVTHKYVSFCVGWLPIYLDKRDVDVISLNLAKEILKHNKQGERLCGWEHGKKKG</sequence>
<reference evidence="3" key="1">
    <citation type="submission" date="2019-07" db="EMBL/GenBank/DDBJ databases">
        <title>Bartonella kosoyii sp. nov. and Bartonella krasnovii sp. nov., two novel members of the Bartonella elizabethae complex sensu lato, isolated from black rats and wild desert rodent-fleas.</title>
        <authorList>
            <person name="Gutierrez R."/>
            <person name="Shalit T."/>
            <person name="Markus B."/>
            <person name="Yuan C."/>
            <person name="Nachum-Biala Y."/>
            <person name="Elad D."/>
            <person name="Harrus S."/>
        </authorList>
    </citation>
    <scope>NUCLEOTIDE SEQUENCE [LARGE SCALE GENOMIC DNA]</scope>
    <source>
        <strain evidence="3">OE 1-1</strain>
    </source>
</reference>
<evidence type="ECO:0000313" key="3">
    <source>
        <dbReference type="Proteomes" id="UP000321311"/>
    </source>
</evidence>
<name>A0A5B9D1Y1_9HYPH</name>
<organism evidence="2 3">
    <name type="scientific">Bartonella krasnovii</name>
    <dbReference type="NCBI Taxonomy" id="2267275"/>
    <lineage>
        <taxon>Bacteria</taxon>
        <taxon>Pseudomonadati</taxon>
        <taxon>Pseudomonadota</taxon>
        <taxon>Alphaproteobacteria</taxon>
        <taxon>Hyphomicrobiales</taxon>
        <taxon>Bartonellaceae</taxon>
        <taxon>Bartonella</taxon>
    </lineage>
</organism>
<gene>
    <name evidence="2" type="ORF">D1092_03935</name>
</gene>
<protein>
    <recommendedName>
        <fullName evidence="4">Lipoprotein</fullName>
    </recommendedName>
</protein>
<evidence type="ECO:0008006" key="4">
    <source>
        <dbReference type="Google" id="ProtNLM"/>
    </source>
</evidence>
<dbReference type="Proteomes" id="UP000321311">
    <property type="component" value="Chromosome"/>
</dbReference>
<dbReference type="KEGG" id="barn:D1092_03935"/>
<feature type="chain" id="PRO_5022901753" description="Lipoprotein" evidence="1">
    <location>
        <begin position="23"/>
        <end position="72"/>
    </location>
</feature>
<dbReference type="EMBL" id="CP031844">
    <property type="protein sequence ID" value="QEE12161.1"/>
    <property type="molecule type" value="Genomic_DNA"/>
</dbReference>
<dbReference type="OrthoDB" id="7307658at2"/>
<evidence type="ECO:0000313" key="2">
    <source>
        <dbReference type="EMBL" id="QEE12161.1"/>
    </source>
</evidence>
<keyword evidence="1" id="KW-0732">Signal</keyword>
<proteinExistence type="predicted"/>
<evidence type="ECO:0000256" key="1">
    <source>
        <dbReference type="SAM" id="SignalP"/>
    </source>
</evidence>
<feature type="signal peptide" evidence="1">
    <location>
        <begin position="1"/>
        <end position="22"/>
    </location>
</feature>
<dbReference type="PROSITE" id="PS51257">
    <property type="entry name" value="PROKAR_LIPOPROTEIN"/>
    <property type="match status" value="1"/>
</dbReference>
<accession>A0A5B9D1Y1</accession>
<dbReference type="AlphaFoldDB" id="A0A5B9D1Y1"/>